<dbReference type="InterPro" id="IPR011010">
    <property type="entry name" value="DNA_brk_join_enz"/>
</dbReference>
<evidence type="ECO:0000313" key="2">
    <source>
        <dbReference type="Proteomes" id="UP001151699"/>
    </source>
</evidence>
<dbReference type="OrthoDB" id="7776589at2759"/>
<keyword evidence="2" id="KW-1185">Reference proteome</keyword>
<protein>
    <submittedName>
        <fullName evidence="1">Uncharacterized protein</fullName>
    </submittedName>
</protein>
<reference evidence="1" key="1">
    <citation type="submission" date="2022-07" db="EMBL/GenBank/DDBJ databases">
        <authorList>
            <person name="Trinca V."/>
            <person name="Uliana J.V.C."/>
            <person name="Torres T.T."/>
            <person name="Ward R.J."/>
            <person name="Monesi N."/>
        </authorList>
    </citation>
    <scope>NUCLEOTIDE SEQUENCE</scope>
    <source>
        <strain evidence="1">HSMRA1968</strain>
        <tissue evidence="1">Whole embryos</tissue>
    </source>
</reference>
<accession>A0A9Q0RZQ5</accession>
<proteinExistence type="predicted"/>
<name>A0A9Q0RZQ5_9DIPT</name>
<dbReference type="AlphaFoldDB" id="A0A9Q0RZQ5"/>
<dbReference type="EMBL" id="WJQU01000003">
    <property type="protein sequence ID" value="KAJ6638133.1"/>
    <property type="molecule type" value="Genomic_DNA"/>
</dbReference>
<evidence type="ECO:0000313" key="1">
    <source>
        <dbReference type="EMBL" id="KAJ6638133.1"/>
    </source>
</evidence>
<gene>
    <name evidence="1" type="ORF">Bhyg_10866</name>
</gene>
<dbReference type="SUPFAM" id="SSF56349">
    <property type="entry name" value="DNA breaking-rejoining enzymes"/>
    <property type="match status" value="1"/>
</dbReference>
<dbReference type="Proteomes" id="UP001151699">
    <property type="component" value="Chromosome X"/>
</dbReference>
<sequence length="241" mass="27542">MDSDDDFVVNYSERPGTPIELVQSAAKANQELLPTKSKNRYEEAYNSYEKWKGSKGATSNSETVLLAYISEMANTKNEYLKPTTLWARYSMLKAMLNILQKVDISSYATVTAFLKRKSDGYVPKKARVFTEIEIQQFLDSASDEVWLDVKVVCVFCMFGTGRTHKLLSVRMSDIARYGDMYFVTIPTVNTKTKEQNSFATRGAMLDIVRKYENLRLANVITNRFFLNYQRGKCTVQLIAKS</sequence>
<organism evidence="1 2">
    <name type="scientific">Pseudolycoriella hygida</name>
    <dbReference type="NCBI Taxonomy" id="35572"/>
    <lineage>
        <taxon>Eukaryota</taxon>
        <taxon>Metazoa</taxon>
        <taxon>Ecdysozoa</taxon>
        <taxon>Arthropoda</taxon>
        <taxon>Hexapoda</taxon>
        <taxon>Insecta</taxon>
        <taxon>Pterygota</taxon>
        <taxon>Neoptera</taxon>
        <taxon>Endopterygota</taxon>
        <taxon>Diptera</taxon>
        <taxon>Nematocera</taxon>
        <taxon>Sciaroidea</taxon>
        <taxon>Sciaridae</taxon>
        <taxon>Pseudolycoriella</taxon>
    </lineage>
</organism>
<comment type="caution">
    <text evidence="1">The sequence shown here is derived from an EMBL/GenBank/DDBJ whole genome shotgun (WGS) entry which is preliminary data.</text>
</comment>
<dbReference type="GO" id="GO:0003677">
    <property type="term" value="F:DNA binding"/>
    <property type="evidence" value="ECO:0007669"/>
    <property type="project" value="InterPro"/>
</dbReference>